<organism evidence="3 4">
    <name type="scientific">Pacificibacter marinus</name>
    <dbReference type="NCBI Taxonomy" id="658057"/>
    <lineage>
        <taxon>Bacteria</taxon>
        <taxon>Pseudomonadati</taxon>
        <taxon>Pseudomonadota</taxon>
        <taxon>Alphaproteobacteria</taxon>
        <taxon>Rhodobacterales</taxon>
        <taxon>Roseobacteraceae</taxon>
        <taxon>Pacificibacter</taxon>
    </lineage>
</organism>
<protein>
    <recommendedName>
        <fullName evidence="2">Extensin-like C-terminal domain-containing protein</fullName>
    </recommendedName>
</protein>
<dbReference type="Pfam" id="PF06904">
    <property type="entry name" value="Extensin-like_C"/>
    <property type="match status" value="1"/>
</dbReference>
<dbReference type="InterPro" id="IPR009045">
    <property type="entry name" value="Zn_M74/Hedgehog-like"/>
</dbReference>
<reference evidence="3 4" key="1">
    <citation type="submission" date="2017-03" db="EMBL/GenBank/DDBJ databases">
        <authorList>
            <person name="Afonso C.L."/>
            <person name="Miller P.J."/>
            <person name="Scott M.A."/>
            <person name="Spackman E."/>
            <person name="Goraichik I."/>
            <person name="Dimitrov K.M."/>
            <person name="Suarez D.L."/>
            <person name="Swayne D.E."/>
        </authorList>
    </citation>
    <scope>NUCLEOTIDE SEQUENCE [LARGE SCALE GENOMIC DNA]</scope>
    <source>
        <strain evidence="3 4">CECT 7971</strain>
    </source>
</reference>
<keyword evidence="4" id="KW-1185">Reference proteome</keyword>
<proteinExistence type="predicted"/>
<dbReference type="AlphaFoldDB" id="A0A1Y5R8Y2"/>
<sequence length="252" mass="27225">MTRLRAMPAAICLTLLTVSAAADMTRSPFPILRPDAVLPRTVPVSSVQTIPALTVSLIPRLRPKSLAVPVVSNVTYRTQGSVCGHTDIRGTQIVSIPAKMNGCGLENPVRVTEIAGVKLSRPATLDCTTAKALRVWIDKGAKPAIKRKGRGLAEIKVAASYSCRTRNNQAGAKVSEHGRGRAIDISGFTLKNGDTISVLKGWSRRVDGKILRKMHKAACGPFGTVLGPNANKYHKDHFHFDTARYRSGSYCR</sequence>
<keyword evidence="1" id="KW-0732">Signal</keyword>
<dbReference type="STRING" id="658057.SAMN04488032_101556"/>
<dbReference type="Proteomes" id="UP000193307">
    <property type="component" value="Unassembled WGS sequence"/>
</dbReference>
<name>A0A1Y5R8Y2_9RHOB</name>
<dbReference type="Gene3D" id="3.30.1380.10">
    <property type="match status" value="1"/>
</dbReference>
<evidence type="ECO:0000313" key="3">
    <source>
        <dbReference type="EMBL" id="SLN11851.1"/>
    </source>
</evidence>
<dbReference type="EMBL" id="FWFW01000001">
    <property type="protein sequence ID" value="SLN11851.1"/>
    <property type="molecule type" value="Genomic_DNA"/>
</dbReference>
<feature type="domain" description="Extensin-like C-terminal" evidence="2">
    <location>
        <begin position="98"/>
        <end position="252"/>
    </location>
</feature>
<accession>A0A1Y5R8Y2</accession>
<dbReference type="InterPro" id="IPR009683">
    <property type="entry name" value="Extensin-like_C"/>
</dbReference>
<evidence type="ECO:0000256" key="1">
    <source>
        <dbReference type="SAM" id="SignalP"/>
    </source>
</evidence>
<feature type="signal peptide" evidence="1">
    <location>
        <begin position="1"/>
        <end position="21"/>
    </location>
</feature>
<evidence type="ECO:0000259" key="2">
    <source>
        <dbReference type="Pfam" id="PF06904"/>
    </source>
</evidence>
<gene>
    <name evidence="3" type="ORF">PAM7971_00091</name>
</gene>
<feature type="chain" id="PRO_5010986283" description="Extensin-like C-terminal domain-containing protein" evidence="1">
    <location>
        <begin position="22"/>
        <end position="252"/>
    </location>
</feature>
<evidence type="ECO:0000313" key="4">
    <source>
        <dbReference type="Proteomes" id="UP000193307"/>
    </source>
</evidence>